<dbReference type="EMBL" id="BRYA01000242">
    <property type="protein sequence ID" value="GMI45322.1"/>
    <property type="molecule type" value="Genomic_DNA"/>
</dbReference>
<sequence>MNNGLSFTIGWGVFFFGTMGGAYMGYRQNQDHRVVLAAENVKIKEDQRRRLEILGSKMRADQLAKKAAAKVKSNELEEVVNKTGGGGVT</sequence>
<dbReference type="AlphaFoldDB" id="A0A9W7GGZ3"/>
<evidence type="ECO:0000313" key="2">
    <source>
        <dbReference type="EMBL" id="GMI45322.1"/>
    </source>
</evidence>
<keyword evidence="1" id="KW-1133">Transmembrane helix</keyword>
<keyword evidence="1" id="KW-0472">Membrane</keyword>
<evidence type="ECO:0000256" key="1">
    <source>
        <dbReference type="SAM" id="Phobius"/>
    </source>
</evidence>
<gene>
    <name evidence="2" type="ORF">TrCOL_g13710</name>
</gene>
<protein>
    <submittedName>
        <fullName evidence="2">Uncharacterized protein</fullName>
    </submittedName>
</protein>
<name>A0A9W7GGZ3_9STRA</name>
<dbReference type="Proteomes" id="UP001165065">
    <property type="component" value="Unassembled WGS sequence"/>
</dbReference>
<reference evidence="3" key="1">
    <citation type="journal article" date="2023" name="Commun. Biol.">
        <title>Genome analysis of Parmales, the sister group of diatoms, reveals the evolutionary specialization of diatoms from phago-mixotrophs to photoautotrophs.</title>
        <authorList>
            <person name="Ban H."/>
            <person name="Sato S."/>
            <person name="Yoshikawa S."/>
            <person name="Yamada K."/>
            <person name="Nakamura Y."/>
            <person name="Ichinomiya M."/>
            <person name="Sato N."/>
            <person name="Blanc-Mathieu R."/>
            <person name="Endo H."/>
            <person name="Kuwata A."/>
            <person name="Ogata H."/>
        </authorList>
    </citation>
    <scope>NUCLEOTIDE SEQUENCE [LARGE SCALE GENOMIC DNA]</scope>
</reference>
<evidence type="ECO:0000313" key="3">
    <source>
        <dbReference type="Proteomes" id="UP001165065"/>
    </source>
</evidence>
<organism evidence="2 3">
    <name type="scientific">Triparma columacea</name>
    <dbReference type="NCBI Taxonomy" id="722753"/>
    <lineage>
        <taxon>Eukaryota</taxon>
        <taxon>Sar</taxon>
        <taxon>Stramenopiles</taxon>
        <taxon>Ochrophyta</taxon>
        <taxon>Bolidophyceae</taxon>
        <taxon>Parmales</taxon>
        <taxon>Triparmaceae</taxon>
        <taxon>Triparma</taxon>
    </lineage>
</organism>
<feature type="transmembrane region" description="Helical" evidence="1">
    <location>
        <begin position="6"/>
        <end position="26"/>
    </location>
</feature>
<proteinExistence type="predicted"/>
<accession>A0A9W7GGZ3</accession>
<dbReference type="OrthoDB" id="10364557at2759"/>
<comment type="caution">
    <text evidence="2">The sequence shown here is derived from an EMBL/GenBank/DDBJ whole genome shotgun (WGS) entry which is preliminary data.</text>
</comment>
<keyword evidence="1" id="KW-0812">Transmembrane</keyword>
<keyword evidence="3" id="KW-1185">Reference proteome</keyword>